<reference evidence="2" key="1">
    <citation type="submission" date="2020-02" db="EMBL/GenBank/DDBJ databases">
        <authorList>
            <person name="Scholz U."/>
            <person name="Mascher M."/>
            <person name="Fiebig A."/>
        </authorList>
    </citation>
    <scope>NUCLEOTIDE SEQUENCE</scope>
</reference>
<evidence type="ECO:0000313" key="3">
    <source>
        <dbReference type="Proteomes" id="UP000663760"/>
    </source>
</evidence>
<dbReference type="AlphaFoldDB" id="A0A7I8JWV8"/>
<evidence type="ECO:0000313" key="2">
    <source>
        <dbReference type="EMBL" id="CAA7387685.1"/>
    </source>
</evidence>
<evidence type="ECO:0000256" key="1">
    <source>
        <dbReference type="SAM" id="MobiDB-lite"/>
    </source>
</evidence>
<dbReference type="EMBL" id="LR746264">
    <property type="protein sequence ID" value="CAA7387685.1"/>
    <property type="molecule type" value="Genomic_DNA"/>
</dbReference>
<feature type="compositionally biased region" description="Acidic residues" evidence="1">
    <location>
        <begin position="50"/>
        <end position="67"/>
    </location>
</feature>
<dbReference type="PANTHER" id="PTHR33600">
    <property type="entry name" value="PLASTID DIVISION PROTEIN PDV2"/>
    <property type="match status" value="1"/>
</dbReference>
<dbReference type="PANTHER" id="PTHR33600:SF3">
    <property type="entry name" value="PLASTID DIVISION PROTEIN PDV2"/>
    <property type="match status" value="1"/>
</dbReference>
<gene>
    <name evidence="2" type="ORF">SI8410_01000086</name>
</gene>
<dbReference type="InterPro" id="IPR038939">
    <property type="entry name" value="PDV1/PDV2"/>
</dbReference>
<proteinExistence type="predicted"/>
<dbReference type="Proteomes" id="UP000663760">
    <property type="component" value="Chromosome 1"/>
</dbReference>
<sequence length="298" mass="32418">MEGAEEVGLVLARASELRSKIDRCILENAAERRLSDGDALGLLSPVEGGREEEEENDEDDAEQEEESLIDVRDALESLEQQLSSLQALEQRQIYEKEAALAQIDRCRMFLLSRIREYKGDSEVVQEASIFAGGNTEEDGDLLLPPYSSHIPEAFILGGLSSSLHLPNGLGKRPLSRVEDKLGESSMKQADSLAGSAFRRAGLFFRLAAKSAVATVGVLAILRLAGFEPRLVRRGGRLKPPELLQTRRCEAEEAVATTRCPPGRVLVVEDGVVRCVVKERVEVPFGSVDPAPVVSLGLG</sequence>
<dbReference type="GO" id="GO:0010020">
    <property type="term" value="P:chloroplast fission"/>
    <property type="evidence" value="ECO:0007669"/>
    <property type="project" value="InterPro"/>
</dbReference>
<organism evidence="2 3">
    <name type="scientific">Spirodela intermedia</name>
    <name type="common">Intermediate duckweed</name>
    <dbReference type="NCBI Taxonomy" id="51605"/>
    <lineage>
        <taxon>Eukaryota</taxon>
        <taxon>Viridiplantae</taxon>
        <taxon>Streptophyta</taxon>
        <taxon>Embryophyta</taxon>
        <taxon>Tracheophyta</taxon>
        <taxon>Spermatophyta</taxon>
        <taxon>Magnoliopsida</taxon>
        <taxon>Liliopsida</taxon>
        <taxon>Araceae</taxon>
        <taxon>Lemnoideae</taxon>
        <taxon>Spirodela</taxon>
    </lineage>
</organism>
<dbReference type="OrthoDB" id="436496at2759"/>
<keyword evidence="3" id="KW-1185">Reference proteome</keyword>
<protein>
    <submittedName>
        <fullName evidence="2">Uncharacterized protein</fullName>
    </submittedName>
</protein>
<accession>A0A7I8JWV8</accession>
<name>A0A7I8JWV8_SPIIN</name>
<feature type="region of interest" description="Disordered" evidence="1">
    <location>
        <begin position="37"/>
        <end position="67"/>
    </location>
</feature>